<gene>
    <name evidence="3" type="ordered locus">STH2169</name>
</gene>
<dbReference type="InterPro" id="IPR054467">
    <property type="entry name" value="YkoP-like_dom"/>
</dbReference>
<accession>Q67MD9</accession>
<feature type="domain" description="YkoP-like" evidence="2">
    <location>
        <begin position="3"/>
        <end position="174"/>
    </location>
</feature>
<dbReference type="STRING" id="292459.STH2169"/>
<dbReference type="RefSeq" id="WP_011196294.1">
    <property type="nucleotide sequence ID" value="NC_006177.1"/>
</dbReference>
<feature type="region of interest" description="Disordered" evidence="1">
    <location>
        <begin position="184"/>
        <end position="213"/>
    </location>
</feature>
<dbReference type="eggNOG" id="COG0726">
    <property type="taxonomic scope" value="Bacteria"/>
</dbReference>
<name>Q67MD9_SYMTH</name>
<dbReference type="EMBL" id="AP006840">
    <property type="protein sequence ID" value="BAD41154.1"/>
    <property type="molecule type" value="Genomic_DNA"/>
</dbReference>
<dbReference type="AlphaFoldDB" id="Q67MD9"/>
<proteinExistence type="predicted"/>
<dbReference type="KEGG" id="sth:STH2169"/>
<protein>
    <recommendedName>
        <fullName evidence="2">YkoP-like domain-containing protein</fullName>
    </recommendedName>
</protein>
<evidence type="ECO:0000256" key="1">
    <source>
        <dbReference type="SAM" id="MobiDB-lite"/>
    </source>
</evidence>
<evidence type="ECO:0000259" key="2">
    <source>
        <dbReference type="Pfam" id="PF22790"/>
    </source>
</evidence>
<keyword evidence="4" id="KW-1185">Reference proteome</keyword>
<evidence type="ECO:0000313" key="3">
    <source>
        <dbReference type="EMBL" id="BAD41154.1"/>
    </source>
</evidence>
<feature type="compositionally biased region" description="Low complexity" evidence="1">
    <location>
        <begin position="192"/>
        <end position="213"/>
    </location>
</feature>
<sequence>MRRLVRTWDRLVRRFLGIRPARPDGVLGYAVRRYRGRGIAVEGGASLRRGDLVLELHLDSRRLAEKTAGQSPHRRILWLRRTLLADLRALARAVESDPALAGAAGLWGMTVLHRGVDALGFAVAEPAAGFVGRLATWYMRGLLAAYHPEATDRVQHRAEALVAREIFLPMDRLRALIGPAPADGEEAFQTVGPARPGRSSGPGGPTASSEPPT</sequence>
<evidence type="ECO:0000313" key="4">
    <source>
        <dbReference type="Proteomes" id="UP000000417"/>
    </source>
</evidence>
<organism evidence="3 4">
    <name type="scientific">Symbiobacterium thermophilum (strain DSM 24528 / JCM 14929 / IAM 14863 / T)</name>
    <dbReference type="NCBI Taxonomy" id="292459"/>
    <lineage>
        <taxon>Bacteria</taxon>
        <taxon>Bacillati</taxon>
        <taxon>Bacillota</taxon>
        <taxon>Clostridia</taxon>
        <taxon>Eubacteriales</taxon>
        <taxon>Symbiobacteriaceae</taxon>
        <taxon>Symbiobacterium</taxon>
    </lineage>
</organism>
<dbReference type="HOGENOM" id="CLU_1293793_0_0_9"/>
<dbReference type="Pfam" id="PF22790">
    <property type="entry name" value="YkoP"/>
    <property type="match status" value="1"/>
</dbReference>
<dbReference type="OrthoDB" id="1951946at2"/>
<reference evidence="3 4" key="1">
    <citation type="journal article" date="2004" name="Nucleic Acids Res.">
        <title>Genome sequence of Symbiobacterium thermophilum, an uncultivable bacterium that depends on microbial commensalism.</title>
        <authorList>
            <person name="Ueda K."/>
            <person name="Yamashita A."/>
            <person name="Ishikawa J."/>
            <person name="Shimada M."/>
            <person name="Watsuji T."/>
            <person name="Morimura K."/>
            <person name="Ikeda H."/>
            <person name="Hattori M."/>
            <person name="Beppu T."/>
        </authorList>
    </citation>
    <scope>NUCLEOTIDE SEQUENCE [LARGE SCALE GENOMIC DNA]</scope>
    <source>
        <strain evidence="4">T / IAM 14863</strain>
    </source>
</reference>
<dbReference type="Proteomes" id="UP000000417">
    <property type="component" value="Chromosome"/>
</dbReference>